<dbReference type="SUPFAM" id="SSF54189">
    <property type="entry name" value="Ribosomal proteins S24e, L23 and L15e"/>
    <property type="match status" value="1"/>
</dbReference>
<reference evidence="4" key="1">
    <citation type="journal article" date="2021" name="Evol. Appl.">
        <title>The genome of the Pyrenean desman and the effects of bottlenecks and inbreeding on the genomic landscape of an endangered species.</title>
        <authorList>
            <person name="Escoda L."/>
            <person name="Castresana J."/>
        </authorList>
    </citation>
    <scope>NUCLEOTIDE SEQUENCE</scope>
    <source>
        <strain evidence="4">IBE-C5619</strain>
    </source>
</reference>
<accession>A0A8J5ZZH2</accession>
<dbReference type="OrthoDB" id="1267328at2759"/>
<evidence type="ECO:0000256" key="2">
    <source>
        <dbReference type="ARBA" id="ARBA00022980"/>
    </source>
</evidence>
<keyword evidence="2 4" id="KW-0689">Ribosomal protein</keyword>
<evidence type="ECO:0000256" key="1">
    <source>
        <dbReference type="ARBA" id="ARBA00006700"/>
    </source>
</evidence>
<comment type="similarity">
    <text evidence="1">Belongs to the universal ribosomal protein uL23 family.</text>
</comment>
<evidence type="ECO:0000313" key="4">
    <source>
        <dbReference type="EMBL" id="KAG8512456.1"/>
    </source>
</evidence>
<dbReference type="Proteomes" id="UP000700334">
    <property type="component" value="Unassembled WGS sequence"/>
</dbReference>
<name>A0A8J5ZZH2_GALPY</name>
<proteinExistence type="inferred from homology"/>
<evidence type="ECO:0000313" key="5">
    <source>
        <dbReference type="Proteomes" id="UP000700334"/>
    </source>
</evidence>
<dbReference type="Gene3D" id="3.30.70.330">
    <property type="match status" value="1"/>
</dbReference>
<dbReference type="FunFam" id="3.30.70.330:FF:000082">
    <property type="entry name" value="60S ribosomal protein L23a"/>
    <property type="match status" value="1"/>
</dbReference>
<keyword evidence="5" id="KW-1185">Reference proteome</keyword>
<dbReference type="GO" id="GO:0006412">
    <property type="term" value="P:translation"/>
    <property type="evidence" value="ECO:0007669"/>
    <property type="project" value="InterPro"/>
</dbReference>
<keyword evidence="3" id="KW-0687">Ribonucleoprotein</keyword>
<comment type="caution">
    <text evidence="4">The sequence shown here is derived from an EMBL/GenBank/DDBJ whole genome shotgun (WGS) entry which is preliminary data.</text>
</comment>
<dbReference type="InterPro" id="IPR013025">
    <property type="entry name" value="Ribosomal_uL23-like"/>
</dbReference>
<dbReference type="AlphaFoldDB" id="A0A8J5ZZH2"/>
<dbReference type="GO" id="GO:0003735">
    <property type="term" value="F:structural constituent of ribosome"/>
    <property type="evidence" value="ECO:0007669"/>
    <property type="project" value="InterPro"/>
</dbReference>
<protein>
    <submittedName>
        <fullName evidence="4">60S ribosomal protein L23a</fullName>
    </submittedName>
</protein>
<gene>
    <name evidence="4" type="ORF">J0S82_006989</name>
</gene>
<evidence type="ECO:0000256" key="3">
    <source>
        <dbReference type="ARBA" id="ARBA00023274"/>
    </source>
</evidence>
<organism evidence="4 5">
    <name type="scientific">Galemys pyrenaicus</name>
    <name type="common">Iberian desman</name>
    <name type="synonym">Pyrenean desman</name>
    <dbReference type="NCBI Taxonomy" id="202257"/>
    <lineage>
        <taxon>Eukaryota</taxon>
        <taxon>Metazoa</taxon>
        <taxon>Chordata</taxon>
        <taxon>Craniata</taxon>
        <taxon>Vertebrata</taxon>
        <taxon>Euteleostomi</taxon>
        <taxon>Mammalia</taxon>
        <taxon>Eutheria</taxon>
        <taxon>Laurasiatheria</taxon>
        <taxon>Eulipotyphla</taxon>
        <taxon>Talpidae</taxon>
        <taxon>Galemys</taxon>
    </lineage>
</organism>
<dbReference type="EMBL" id="JAGFMF010011796">
    <property type="protein sequence ID" value="KAG8512456.1"/>
    <property type="molecule type" value="Genomic_DNA"/>
</dbReference>
<sequence>MKLQRQPKYSWKNAPRRDKLDYCAIIKFPLSPGSATKKTEDNYTLCSLREVKANKHQIKQAVKKLYDSDMAKVTTPIRPDGEKKAYVALTPDYEALDVVNKIRII</sequence>
<dbReference type="InterPro" id="IPR012677">
    <property type="entry name" value="Nucleotide-bd_a/b_plait_sf"/>
</dbReference>
<dbReference type="GO" id="GO:0044391">
    <property type="term" value="C:ribosomal subunit"/>
    <property type="evidence" value="ECO:0007669"/>
    <property type="project" value="UniProtKB-ARBA"/>
</dbReference>
<dbReference type="PANTHER" id="PTHR11620">
    <property type="entry name" value="60S RIBOSOMAL PROTEIN L23A"/>
    <property type="match status" value="1"/>
</dbReference>
<dbReference type="InterPro" id="IPR012678">
    <property type="entry name" value="Ribosomal_uL23/eL15/eS24_sf"/>
</dbReference>